<proteinExistence type="predicted"/>
<name>A0ACC0C8V4_CATRO</name>
<dbReference type="Proteomes" id="UP001060085">
    <property type="component" value="Linkage Group LG01"/>
</dbReference>
<keyword evidence="2" id="KW-1185">Reference proteome</keyword>
<reference evidence="2" key="1">
    <citation type="journal article" date="2023" name="Nat. Plants">
        <title>Single-cell RNA sequencing provides a high-resolution roadmap for understanding the multicellular compartmentation of specialized metabolism.</title>
        <authorList>
            <person name="Sun S."/>
            <person name="Shen X."/>
            <person name="Li Y."/>
            <person name="Li Y."/>
            <person name="Wang S."/>
            <person name="Li R."/>
            <person name="Zhang H."/>
            <person name="Shen G."/>
            <person name="Guo B."/>
            <person name="Wei J."/>
            <person name="Xu J."/>
            <person name="St-Pierre B."/>
            <person name="Chen S."/>
            <person name="Sun C."/>
        </authorList>
    </citation>
    <scope>NUCLEOTIDE SEQUENCE [LARGE SCALE GENOMIC DNA]</scope>
</reference>
<evidence type="ECO:0000313" key="2">
    <source>
        <dbReference type="Proteomes" id="UP001060085"/>
    </source>
</evidence>
<organism evidence="1 2">
    <name type="scientific">Catharanthus roseus</name>
    <name type="common">Madagascar periwinkle</name>
    <name type="synonym">Vinca rosea</name>
    <dbReference type="NCBI Taxonomy" id="4058"/>
    <lineage>
        <taxon>Eukaryota</taxon>
        <taxon>Viridiplantae</taxon>
        <taxon>Streptophyta</taxon>
        <taxon>Embryophyta</taxon>
        <taxon>Tracheophyta</taxon>
        <taxon>Spermatophyta</taxon>
        <taxon>Magnoliopsida</taxon>
        <taxon>eudicotyledons</taxon>
        <taxon>Gunneridae</taxon>
        <taxon>Pentapetalae</taxon>
        <taxon>asterids</taxon>
        <taxon>lamiids</taxon>
        <taxon>Gentianales</taxon>
        <taxon>Apocynaceae</taxon>
        <taxon>Rauvolfioideae</taxon>
        <taxon>Vinceae</taxon>
        <taxon>Catharanthinae</taxon>
        <taxon>Catharanthus</taxon>
    </lineage>
</organism>
<protein>
    <submittedName>
        <fullName evidence="1">Uncharacterized protein</fullName>
    </submittedName>
</protein>
<accession>A0ACC0C8V4</accession>
<comment type="caution">
    <text evidence="1">The sequence shown here is derived from an EMBL/GenBank/DDBJ whole genome shotgun (WGS) entry which is preliminary data.</text>
</comment>
<gene>
    <name evidence="1" type="ORF">M9H77_02451</name>
</gene>
<evidence type="ECO:0000313" key="1">
    <source>
        <dbReference type="EMBL" id="KAI5681224.1"/>
    </source>
</evidence>
<dbReference type="EMBL" id="CM044701">
    <property type="protein sequence ID" value="KAI5681224.1"/>
    <property type="molecule type" value="Genomic_DNA"/>
</dbReference>
<sequence length="397" mass="45009">MAKYGRKGPLPSTLALPLLLTKFEAQNMENEGSLDYKLYKTISLLPSTSFLIQPESLDFLTTICGTKSNHRMKAKEEGMRKELSIGYEDTSITLSLNPFHLCHELSFKELKLLLKLNTSYSLDILEFFPGFEKDKSFLYHLPFEDVDINLFFGTISKKLFLSSFNRGLLKGMIGSIKWLSMEEKAPTTDCSPAPTIDGRLLSGKAWKSSYLSPMFPFFESIDFGSSSFVIWALRGSSIKGGHLGKDLDRIVQSKRIYINKLDPHKISIGSVETTKSSMEVRHQRRNPTRPTRRRGNRKGKRVSSLSEKAYMRVECQSLSDIHLGGGRILDVLKCIEEEDITVVMKDRKLVTIIVTPMGEMITCGSNYKGRRNLRPPSHKELKLTLLLGAFDLKDYIE</sequence>